<dbReference type="AlphaFoldDB" id="A0A8T4GBB3"/>
<organism evidence="5 6">
    <name type="scientific">Halorubrum alkaliphilum</name>
    <dbReference type="NCBI Taxonomy" id="261290"/>
    <lineage>
        <taxon>Archaea</taxon>
        <taxon>Methanobacteriati</taxon>
        <taxon>Methanobacteriota</taxon>
        <taxon>Stenosarchaea group</taxon>
        <taxon>Halobacteria</taxon>
        <taxon>Halobacteriales</taxon>
        <taxon>Haloferacaceae</taxon>
        <taxon>Halorubrum</taxon>
    </lineage>
</organism>
<dbReference type="InterPro" id="IPR037274">
    <property type="entry name" value="Znf_CHY_sf"/>
</dbReference>
<dbReference type="RefSeq" id="WP_209482418.1">
    <property type="nucleotide sequence ID" value="NZ_JAGGKQ010000001.1"/>
</dbReference>
<comment type="caution">
    <text evidence="5">The sequence shown here is derived from an EMBL/GenBank/DDBJ whole genome shotgun (WGS) entry which is preliminary data.</text>
</comment>
<dbReference type="InterPro" id="IPR008913">
    <property type="entry name" value="Znf_CHY"/>
</dbReference>
<keyword evidence="1" id="KW-0479">Metal-binding</keyword>
<keyword evidence="3" id="KW-0862">Zinc</keyword>
<sequence>MSDADDDRHTSRVPALDERFTVPLRGVDVDAETRCTHWDSPVDVIALRFGCCETYYPCASCHDEATDHEAEPWPRARFDEAAVLCGVCRERLTAKEYLTSDDACPSCGAGFNPGCRDHHDAYFEQ</sequence>
<protein>
    <submittedName>
        <fullName evidence="5">Putative CHY-type Zn-finger protein</fullName>
    </submittedName>
</protein>
<dbReference type="PANTHER" id="PTHR28082">
    <property type="entry name" value="ZINC FINGER PROTEIN"/>
    <property type="match status" value="1"/>
</dbReference>
<evidence type="ECO:0000256" key="3">
    <source>
        <dbReference type="ARBA" id="ARBA00022833"/>
    </source>
</evidence>
<dbReference type="GO" id="GO:0045041">
    <property type="term" value="P:protein import into mitochondrial intermembrane space"/>
    <property type="evidence" value="ECO:0007669"/>
    <property type="project" value="TreeGrafter"/>
</dbReference>
<dbReference type="GO" id="GO:0008270">
    <property type="term" value="F:zinc ion binding"/>
    <property type="evidence" value="ECO:0007669"/>
    <property type="project" value="UniProtKB-KW"/>
</dbReference>
<reference evidence="5" key="1">
    <citation type="submission" date="2021-03" db="EMBL/GenBank/DDBJ databases">
        <title>Genomic Encyclopedia of Type Strains, Phase IV (KMG-IV): sequencing the most valuable type-strain genomes for metagenomic binning, comparative biology and taxonomic classification.</title>
        <authorList>
            <person name="Goeker M."/>
        </authorList>
    </citation>
    <scope>NUCLEOTIDE SEQUENCE</scope>
    <source>
        <strain evidence="5">DSM 23564</strain>
    </source>
</reference>
<keyword evidence="2" id="KW-0863">Zinc-finger</keyword>
<evidence type="ECO:0000313" key="5">
    <source>
        <dbReference type="EMBL" id="MBP1921019.1"/>
    </source>
</evidence>
<dbReference type="Pfam" id="PF05495">
    <property type="entry name" value="zf-CHY"/>
    <property type="match status" value="1"/>
</dbReference>
<dbReference type="PROSITE" id="PS51266">
    <property type="entry name" value="ZF_CHY"/>
    <property type="match status" value="1"/>
</dbReference>
<accession>A0A8T4GBB3</accession>
<evidence type="ECO:0000256" key="1">
    <source>
        <dbReference type="ARBA" id="ARBA00022723"/>
    </source>
</evidence>
<dbReference type="InterPro" id="IPR052604">
    <property type="entry name" value="Mito_Tim_assembly_helper"/>
</dbReference>
<dbReference type="OrthoDB" id="189683at2157"/>
<evidence type="ECO:0000256" key="2">
    <source>
        <dbReference type="ARBA" id="ARBA00022771"/>
    </source>
</evidence>
<evidence type="ECO:0000313" key="6">
    <source>
        <dbReference type="Proteomes" id="UP000823588"/>
    </source>
</evidence>
<name>A0A8T4GBB3_9EURY</name>
<proteinExistence type="predicted"/>
<dbReference type="EMBL" id="JAGGKQ010000001">
    <property type="protein sequence ID" value="MBP1921019.1"/>
    <property type="molecule type" value="Genomic_DNA"/>
</dbReference>
<feature type="domain" description="CHY-type" evidence="4">
    <location>
        <begin position="28"/>
        <end position="109"/>
    </location>
</feature>
<dbReference type="PIRSF" id="PIRSF017292">
    <property type="entry name" value="UCP017292_Znf_CHY"/>
    <property type="match status" value="1"/>
</dbReference>
<dbReference type="Proteomes" id="UP000823588">
    <property type="component" value="Unassembled WGS sequence"/>
</dbReference>
<dbReference type="InterPro" id="IPR016694">
    <property type="entry name" value="UCP017292"/>
</dbReference>
<dbReference type="SUPFAM" id="SSF161219">
    <property type="entry name" value="CHY zinc finger-like"/>
    <property type="match status" value="1"/>
</dbReference>
<keyword evidence="6" id="KW-1185">Reference proteome</keyword>
<evidence type="ECO:0000259" key="4">
    <source>
        <dbReference type="PROSITE" id="PS51266"/>
    </source>
</evidence>
<gene>
    <name evidence="5" type="ORF">J2751_000002</name>
</gene>
<dbReference type="PANTHER" id="PTHR28082:SF1">
    <property type="entry name" value="HELPER OF TIM PROTEIN 13"/>
    <property type="match status" value="1"/>
</dbReference>